<evidence type="ECO:0000313" key="2">
    <source>
        <dbReference type="WBParaSite" id="ACRNAN_Path_1559.g6065.t1"/>
    </source>
</evidence>
<dbReference type="SUPFAM" id="SSF56973">
    <property type="entry name" value="Aerolisin/ETX pore-forming domain"/>
    <property type="match status" value="1"/>
</dbReference>
<dbReference type="Gene3D" id="2.170.15.10">
    <property type="entry name" value="Proaerolysin, chain A, domain 3"/>
    <property type="match status" value="1"/>
</dbReference>
<dbReference type="WBParaSite" id="ACRNAN_scaffold969.g22324.t1">
    <property type="protein sequence ID" value="ACRNAN_scaffold969.g22324.t1"/>
    <property type="gene ID" value="ACRNAN_scaffold969.g22324"/>
</dbReference>
<name>A0A914ERM3_9BILA</name>
<evidence type="ECO:0000313" key="3">
    <source>
        <dbReference type="WBParaSite" id="ACRNAN_scaffold969.g22324.t1"/>
    </source>
</evidence>
<dbReference type="Proteomes" id="UP000887540">
    <property type="component" value="Unplaced"/>
</dbReference>
<dbReference type="CDD" id="cd20237">
    <property type="entry name" value="PFM_LIN24-like"/>
    <property type="match status" value="1"/>
</dbReference>
<sequence>MGSPVKTNTPVLERHVDIDALLEEYAWKYFRDMVGIKKSGLENFRAFERDEAEFTINRKNLVVIHKDPGFSNLQQLGAPKPSTIFKSVFTNSTSQQQAYSLKAERTSENTCGISREQGYMFGAEAELTLKTPCEIAELKTAFKHEMHFNSLQENIKSEIVTWSMDTNIVVPPGLQTEASVVIDEMNYHGSYTIQTVLMGTVTIIIKRRRDGAIALPVTANISAIMQEFYAKKDTRLHGVLTIDKNQVILTSKGTCHFQMSVKQYVDLKESYLDVSAHTSRLRLNEAPQRR</sequence>
<keyword evidence="1" id="KW-1185">Reference proteome</keyword>
<evidence type="ECO:0000313" key="1">
    <source>
        <dbReference type="Proteomes" id="UP000887540"/>
    </source>
</evidence>
<reference evidence="2 3" key="1">
    <citation type="submission" date="2022-11" db="UniProtKB">
        <authorList>
            <consortium name="WormBaseParasite"/>
        </authorList>
    </citation>
    <scope>IDENTIFICATION</scope>
</reference>
<dbReference type="PANTHER" id="PTHR39369">
    <property type="entry name" value="LIN-24 (TWENTY-FOUR) LIKE"/>
    <property type="match status" value="1"/>
</dbReference>
<dbReference type="WBParaSite" id="ACRNAN_Path_1559.g6065.t1">
    <property type="protein sequence ID" value="ACRNAN_Path_1559.g6065.t1"/>
    <property type="gene ID" value="ACRNAN_Path_1559.g6065"/>
</dbReference>
<organism evidence="1 3">
    <name type="scientific">Acrobeloides nanus</name>
    <dbReference type="NCBI Taxonomy" id="290746"/>
    <lineage>
        <taxon>Eukaryota</taxon>
        <taxon>Metazoa</taxon>
        <taxon>Ecdysozoa</taxon>
        <taxon>Nematoda</taxon>
        <taxon>Chromadorea</taxon>
        <taxon>Rhabditida</taxon>
        <taxon>Tylenchina</taxon>
        <taxon>Cephalobomorpha</taxon>
        <taxon>Cephaloboidea</taxon>
        <taxon>Cephalobidae</taxon>
        <taxon>Acrobeloides</taxon>
    </lineage>
</organism>
<dbReference type="PANTHER" id="PTHR39369:SF5">
    <property type="entry name" value="CABIT DOMAIN-CONTAINING PROTEIN"/>
    <property type="match status" value="1"/>
</dbReference>
<proteinExistence type="predicted"/>
<dbReference type="Pfam" id="PF03318">
    <property type="entry name" value="ETX_MTX2"/>
    <property type="match status" value="1"/>
</dbReference>
<accession>A0A914ERM3</accession>
<protein>
    <submittedName>
        <fullName evidence="2 3">Uncharacterized protein</fullName>
    </submittedName>
</protein>
<dbReference type="AlphaFoldDB" id="A0A914ERM3"/>
<dbReference type="InterPro" id="IPR004991">
    <property type="entry name" value="Aerolysin-like"/>
</dbReference>